<keyword evidence="3" id="KW-1185">Reference proteome</keyword>
<feature type="compositionally biased region" description="Basic and acidic residues" evidence="1">
    <location>
        <begin position="53"/>
        <end position="64"/>
    </location>
</feature>
<feature type="region of interest" description="Disordered" evidence="1">
    <location>
        <begin position="49"/>
        <end position="70"/>
    </location>
</feature>
<evidence type="ECO:0000313" key="2">
    <source>
        <dbReference type="EMBL" id="GIT96318.1"/>
    </source>
</evidence>
<feature type="region of interest" description="Disordered" evidence="1">
    <location>
        <begin position="97"/>
        <end position="121"/>
    </location>
</feature>
<gene>
    <name evidence="2" type="ORF">JANAI62_29410</name>
</gene>
<dbReference type="EMBL" id="BPFH01000005">
    <property type="protein sequence ID" value="GIT96318.1"/>
    <property type="molecule type" value="Genomic_DNA"/>
</dbReference>
<proteinExistence type="predicted"/>
<dbReference type="Proteomes" id="UP000786693">
    <property type="component" value="Unassembled WGS sequence"/>
</dbReference>
<evidence type="ECO:0000313" key="3">
    <source>
        <dbReference type="Proteomes" id="UP000786693"/>
    </source>
</evidence>
<accession>A0ABQ4NPL4</accession>
<sequence>MGSVSTRKPPTRSGKPTANRRRATYQKSKAGPVGPAFVFQIRLSIGSGRQHACHRDTDPEHGDNYNDPIEIPPPRLGGAVCILVGRCTWHVNGSIGDAKTMSEHPPFREPYLPKTQVKRER</sequence>
<evidence type="ECO:0000256" key="1">
    <source>
        <dbReference type="SAM" id="MobiDB-lite"/>
    </source>
</evidence>
<reference evidence="2 3" key="1">
    <citation type="submission" date="2021-05" db="EMBL/GenBank/DDBJ databases">
        <title>Bacteria Genome sequencing.</title>
        <authorList>
            <person name="Takabe Y."/>
            <person name="Nakajima Y."/>
            <person name="Suzuki S."/>
            <person name="Shiozaki T."/>
        </authorList>
    </citation>
    <scope>NUCLEOTIDE SEQUENCE [LARGE SCALE GENOMIC DNA]</scope>
    <source>
        <strain evidence="2 3">AI_62</strain>
    </source>
</reference>
<name>A0ABQ4NPL4_9RHOB</name>
<protein>
    <submittedName>
        <fullName evidence="2">Uncharacterized protein</fullName>
    </submittedName>
</protein>
<comment type="caution">
    <text evidence="2">The sequence shown here is derived from an EMBL/GenBank/DDBJ whole genome shotgun (WGS) entry which is preliminary data.</text>
</comment>
<organism evidence="2 3">
    <name type="scientific">Jannaschia pagri</name>
    <dbReference type="NCBI Taxonomy" id="2829797"/>
    <lineage>
        <taxon>Bacteria</taxon>
        <taxon>Pseudomonadati</taxon>
        <taxon>Pseudomonadota</taxon>
        <taxon>Alphaproteobacteria</taxon>
        <taxon>Rhodobacterales</taxon>
        <taxon>Roseobacteraceae</taxon>
        <taxon>Jannaschia</taxon>
    </lineage>
</organism>
<feature type="region of interest" description="Disordered" evidence="1">
    <location>
        <begin position="1"/>
        <end position="31"/>
    </location>
</feature>